<dbReference type="InterPro" id="IPR001841">
    <property type="entry name" value="Znf_RING"/>
</dbReference>
<dbReference type="InterPro" id="IPR051834">
    <property type="entry name" value="RING_finger_E3_ligase"/>
</dbReference>
<feature type="region of interest" description="Disordered" evidence="6">
    <location>
        <begin position="158"/>
        <end position="189"/>
    </location>
</feature>
<comment type="caution">
    <text evidence="8">The sequence shown here is derived from an EMBL/GenBank/DDBJ whole genome shotgun (WGS) entry which is preliminary data.</text>
</comment>
<feature type="compositionally biased region" description="Basic and acidic residues" evidence="6">
    <location>
        <begin position="167"/>
        <end position="186"/>
    </location>
</feature>
<dbReference type="CDD" id="cd16454">
    <property type="entry name" value="RING-H2_PA-TM-RING"/>
    <property type="match status" value="1"/>
</dbReference>
<organism evidence="8 9">
    <name type="scientific">Planoprotostelium fungivorum</name>
    <dbReference type="NCBI Taxonomy" id="1890364"/>
    <lineage>
        <taxon>Eukaryota</taxon>
        <taxon>Amoebozoa</taxon>
        <taxon>Evosea</taxon>
        <taxon>Variosea</taxon>
        <taxon>Cavosteliida</taxon>
        <taxon>Cavosteliaceae</taxon>
        <taxon>Planoprotostelium</taxon>
    </lineage>
</organism>
<evidence type="ECO:0000256" key="6">
    <source>
        <dbReference type="SAM" id="MobiDB-lite"/>
    </source>
</evidence>
<dbReference type="Gene3D" id="3.30.40.10">
    <property type="entry name" value="Zinc/RING finger domain, C3HC4 (zinc finger)"/>
    <property type="match status" value="1"/>
</dbReference>
<dbReference type="SUPFAM" id="SSF57850">
    <property type="entry name" value="RING/U-box"/>
    <property type="match status" value="1"/>
</dbReference>
<accession>A0A2P6NPA3</accession>
<dbReference type="Pfam" id="PF13639">
    <property type="entry name" value="zf-RING_2"/>
    <property type="match status" value="1"/>
</dbReference>
<dbReference type="PROSITE" id="PS50089">
    <property type="entry name" value="ZF_RING_2"/>
    <property type="match status" value="1"/>
</dbReference>
<gene>
    <name evidence="8" type="ORF">PROFUN_05967</name>
</gene>
<dbReference type="STRING" id="1890364.A0A2P6NPA3"/>
<evidence type="ECO:0000259" key="7">
    <source>
        <dbReference type="PROSITE" id="PS50089"/>
    </source>
</evidence>
<keyword evidence="1" id="KW-0479">Metal-binding</keyword>
<reference evidence="8 9" key="1">
    <citation type="journal article" date="2018" name="Genome Biol. Evol.">
        <title>Multiple Roots of Fruiting Body Formation in Amoebozoa.</title>
        <authorList>
            <person name="Hillmann F."/>
            <person name="Forbes G."/>
            <person name="Novohradska S."/>
            <person name="Ferling I."/>
            <person name="Riege K."/>
            <person name="Groth M."/>
            <person name="Westermann M."/>
            <person name="Marz M."/>
            <person name="Spaller T."/>
            <person name="Winckler T."/>
            <person name="Schaap P."/>
            <person name="Glockner G."/>
        </authorList>
    </citation>
    <scope>NUCLEOTIDE SEQUENCE [LARGE SCALE GENOMIC DNA]</scope>
    <source>
        <strain evidence="8 9">Jena</strain>
    </source>
</reference>
<dbReference type="SMART" id="SM00184">
    <property type="entry name" value="RING"/>
    <property type="match status" value="1"/>
</dbReference>
<evidence type="ECO:0000256" key="3">
    <source>
        <dbReference type="ARBA" id="ARBA00022833"/>
    </source>
</evidence>
<evidence type="ECO:0000256" key="2">
    <source>
        <dbReference type="ARBA" id="ARBA00022771"/>
    </source>
</evidence>
<evidence type="ECO:0000313" key="9">
    <source>
        <dbReference type="Proteomes" id="UP000241769"/>
    </source>
</evidence>
<dbReference type="PANTHER" id="PTHR45931">
    <property type="entry name" value="SI:CH211-59O9.10"/>
    <property type="match status" value="1"/>
</dbReference>
<keyword evidence="5" id="KW-0175">Coiled coil</keyword>
<dbReference type="OrthoDB" id="1302410at2759"/>
<feature type="region of interest" description="Disordered" evidence="6">
    <location>
        <begin position="20"/>
        <end position="58"/>
    </location>
</feature>
<feature type="coiled-coil region" evidence="5">
    <location>
        <begin position="196"/>
        <end position="227"/>
    </location>
</feature>
<feature type="region of interest" description="Disordered" evidence="6">
    <location>
        <begin position="97"/>
        <end position="117"/>
    </location>
</feature>
<keyword evidence="2 4" id="KW-0863">Zinc-finger</keyword>
<dbReference type="AlphaFoldDB" id="A0A2P6NPA3"/>
<evidence type="ECO:0000313" key="8">
    <source>
        <dbReference type="EMBL" id="PRP85775.1"/>
    </source>
</evidence>
<evidence type="ECO:0000256" key="4">
    <source>
        <dbReference type="PROSITE-ProRule" id="PRU00175"/>
    </source>
</evidence>
<dbReference type="InterPro" id="IPR013083">
    <property type="entry name" value="Znf_RING/FYVE/PHD"/>
</dbReference>
<sequence length="316" mass="36964">MFTIETYDIMFGELLWKVQPVEPPKEHPPPPQSEGSETSESSNISDLEGSSADDNTIEECIVEEKEEEWFEMYEEEEEDDVSYNGTIYYDETYEDYDDRTSTKRNKKKNKQEKISSTHKFINSNHQRRQAEKEAIEEFYIDLTKTNASVKTNYARHYPAFGPNNLRGLERHRSRKESTDRQRETHTKTNYQDDADLRRAIQQSKKMIQKANKLSNRQADILAELQNRDLTPEDYEILLLLDESVPKKTISEKDIERLPHRHVEVEEGSCVVCMCDYAEGEEMTKLPCGHEFHTRCITMWLTMSSVNCPSDNLPVEL</sequence>
<protein>
    <submittedName>
        <fullName evidence="8">RING zinc finger-containing protein</fullName>
    </submittedName>
</protein>
<dbReference type="EMBL" id="MDYQ01000039">
    <property type="protein sequence ID" value="PRP85775.1"/>
    <property type="molecule type" value="Genomic_DNA"/>
</dbReference>
<evidence type="ECO:0000256" key="1">
    <source>
        <dbReference type="ARBA" id="ARBA00022723"/>
    </source>
</evidence>
<dbReference type="GO" id="GO:0061630">
    <property type="term" value="F:ubiquitin protein ligase activity"/>
    <property type="evidence" value="ECO:0007669"/>
    <property type="project" value="TreeGrafter"/>
</dbReference>
<dbReference type="GO" id="GO:0005634">
    <property type="term" value="C:nucleus"/>
    <property type="evidence" value="ECO:0007669"/>
    <property type="project" value="TreeGrafter"/>
</dbReference>
<dbReference type="PANTHER" id="PTHR45931:SF3">
    <property type="entry name" value="RING ZINC FINGER-CONTAINING PROTEIN"/>
    <property type="match status" value="1"/>
</dbReference>
<feature type="compositionally biased region" description="Polar residues" evidence="6">
    <location>
        <begin position="33"/>
        <end position="45"/>
    </location>
</feature>
<dbReference type="GO" id="GO:0006511">
    <property type="term" value="P:ubiquitin-dependent protein catabolic process"/>
    <property type="evidence" value="ECO:0007669"/>
    <property type="project" value="TreeGrafter"/>
</dbReference>
<dbReference type="GO" id="GO:0008270">
    <property type="term" value="F:zinc ion binding"/>
    <property type="evidence" value="ECO:0007669"/>
    <property type="project" value="UniProtKB-KW"/>
</dbReference>
<dbReference type="Proteomes" id="UP000241769">
    <property type="component" value="Unassembled WGS sequence"/>
</dbReference>
<feature type="domain" description="RING-type" evidence="7">
    <location>
        <begin position="269"/>
        <end position="311"/>
    </location>
</feature>
<name>A0A2P6NPA3_9EUKA</name>
<dbReference type="InParanoid" id="A0A2P6NPA3"/>
<evidence type="ECO:0000256" key="5">
    <source>
        <dbReference type="SAM" id="Coils"/>
    </source>
</evidence>
<proteinExistence type="predicted"/>
<keyword evidence="9" id="KW-1185">Reference proteome</keyword>
<keyword evidence="3" id="KW-0862">Zinc</keyword>